<feature type="compositionally biased region" description="Basic and acidic residues" evidence="1">
    <location>
        <begin position="19"/>
        <end position="35"/>
    </location>
</feature>
<dbReference type="AlphaFoldDB" id="A0AAD1MUX2"/>
<evidence type="ECO:0000256" key="1">
    <source>
        <dbReference type="SAM" id="MobiDB-lite"/>
    </source>
</evidence>
<organism evidence="2 3">
    <name type="scientific">Mycolicibacterium monacense</name>
    <name type="common">Mycobacterium monacense</name>
    <dbReference type="NCBI Taxonomy" id="85693"/>
    <lineage>
        <taxon>Bacteria</taxon>
        <taxon>Bacillati</taxon>
        <taxon>Actinomycetota</taxon>
        <taxon>Actinomycetes</taxon>
        <taxon>Mycobacteriales</taxon>
        <taxon>Mycobacteriaceae</taxon>
        <taxon>Mycolicibacterium</taxon>
    </lineage>
</organism>
<name>A0AAD1MUX2_MYCMB</name>
<gene>
    <name evidence="2" type="ORF">MMON_01690</name>
</gene>
<accession>A0AAD1MUX2</accession>
<dbReference type="EMBL" id="AP022617">
    <property type="protein sequence ID" value="BBZ58868.1"/>
    <property type="molecule type" value="Genomic_DNA"/>
</dbReference>
<feature type="compositionally biased region" description="Pro residues" evidence="1">
    <location>
        <begin position="1"/>
        <end position="10"/>
    </location>
</feature>
<reference evidence="2 3" key="1">
    <citation type="journal article" date="2019" name="Emerg. Microbes Infect.">
        <title>Comprehensive subspecies identification of 175 nontuberculous mycobacteria species based on 7547 genomic profiles.</title>
        <authorList>
            <person name="Matsumoto Y."/>
            <person name="Kinjo T."/>
            <person name="Motooka D."/>
            <person name="Nabeya D."/>
            <person name="Jung N."/>
            <person name="Uechi K."/>
            <person name="Horii T."/>
            <person name="Iida T."/>
            <person name="Fujita J."/>
            <person name="Nakamura S."/>
        </authorList>
    </citation>
    <scope>NUCLEOTIDE SEQUENCE [LARGE SCALE GENOMIC DNA]</scope>
    <source>
        <strain evidence="2 3">JCM 15658</strain>
    </source>
</reference>
<feature type="region of interest" description="Disordered" evidence="1">
    <location>
        <begin position="1"/>
        <end position="51"/>
    </location>
</feature>
<keyword evidence="3" id="KW-1185">Reference proteome</keyword>
<protein>
    <submittedName>
        <fullName evidence="2">Uncharacterized protein</fullName>
    </submittedName>
</protein>
<evidence type="ECO:0000313" key="3">
    <source>
        <dbReference type="Proteomes" id="UP000466039"/>
    </source>
</evidence>
<dbReference type="Proteomes" id="UP000466039">
    <property type="component" value="Chromosome"/>
</dbReference>
<evidence type="ECO:0000313" key="2">
    <source>
        <dbReference type="EMBL" id="BBZ58868.1"/>
    </source>
</evidence>
<proteinExistence type="predicted"/>
<sequence>MSQPNDPPAKPVDATQATDEQRETQEQLDDQHGDSDAPGAHQSRHGVADET</sequence>
<dbReference type="RefSeq" id="WP_165607546.1">
    <property type="nucleotide sequence ID" value="NZ_AP022617.1"/>
</dbReference>